<dbReference type="PANTHER" id="PTHR43842">
    <property type="entry name" value="PROPIONYL-COA CARBOXYLASE BETA CHAIN"/>
    <property type="match status" value="1"/>
</dbReference>
<dbReference type="GO" id="GO:0004658">
    <property type="term" value="F:propionyl-CoA carboxylase activity"/>
    <property type="evidence" value="ECO:0007669"/>
    <property type="project" value="TreeGrafter"/>
</dbReference>
<dbReference type="PANTHER" id="PTHR43842:SF2">
    <property type="entry name" value="PROPIONYL-COA CARBOXYLASE BETA CHAIN, MITOCHONDRIAL"/>
    <property type="match status" value="1"/>
</dbReference>
<protein>
    <submittedName>
        <fullName evidence="3">Carboxyl transferase</fullName>
    </submittedName>
</protein>
<keyword evidence="3" id="KW-0808">Transferase</keyword>
<gene>
    <name evidence="3" type="ORF">C3942_09010</name>
</gene>
<dbReference type="SUPFAM" id="SSF52096">
    <property type="entry name" value="ClpP/crotonase"/>
    <property type="match status" value="2"/>
</dbReference>
<evidence type="ECO:0000259" key="1">
    <source>
        <dbReference type="PROSITE" id="PS50980"/>
    </source>
</evidence>
<dbReference type="GO" id="GO:0016740">
    <property type="term" value="F:transferase activity"/>
    <property type="evidence" value="ECO:0007669"/>
    <property type="project" value="UniProtKB-KW"/>
</dbReference>
<evidence type="ECO:0000259" key="2">
    <source>
        <dbReference type="PROSITE" id="PS50989"/>
    </source>
</evidence>
<dbReference type="InterPro" id="IPR011763">
    <property type="entry name" value="COA_CT_C"/>
</dbReference>
<dbReference type="InterPro" id="IPR011762">
    <property type="entry name" value="COA_CT_N"/>
</dbReference>
<dbReference type="PROSITE" id="PS50980">
    <property type="entry name" value="COA_CT_NTER"/>
    <property type="match status" value="1"/>
</dbReference>
<proteinExistence type="predicted"/>
<dbReference type="InterPro" id="IPR034733">
    <property type="entry name" value="AcCoA_carboxyl_beta"/>
</dbReference>
<evidence type="ECO:0000313" key="4">
    <source>
        <dbReference type="Proteomes" id="UP000238220"/>
    </source>
</evidence>
<name>A0A2S5TGR7_9GAMM</name>
<dbReference type="Pfam" id="PF01039">
    <property type="entry name" value="Carboxyl_trans"/>
    <property type="match status" value="1"/>
</dbReference>
<dbReference type="InterPro" id="IPR029045">
    <property type="entry name" value="ClpP/crotonase-like_dom_sf"/>
</dbReference>
<evidence type="ECO:0000313" key="3">
    <source>
        <dbReference type="EMBL" id="PPE74164.1"/>
    </source>
</evidence>
<dbReference type="InterPro" id="IPR051047">
    <property type="entry name" value="AccD/PCCB"/>
</dbReference>
<keyword evidence="4" id="KW-1185">Reference proteome</keyword>
<feature type="domain" description="CoA carboxyltransferase N-terminal" evidence="1">
    <location>
        <begin position="6"/>
        <end position="259"/>
    </location>
</feature>
<dbReference type="PROSITE" id="PS50989">
    <property type="entry name" value="COA_CT_CTER"/>
    <property type="match status" value="1"/>
</dbReference>
<dbReference type="AlphaFoldDB" id="A0A2S5TGR7"/>
<feature type="domain" description="CoA carboxyltransferase C-terminal" evidence="2">
    <location>
        <begin position="266"/>
        <end position="513"/>
    </location>
</feature>
<organism evidence="3 4">
    <name type="scientific">Solimonas fluminis</name>
    <dbReference type="NCBI Taxonomy" id="2086571"/>
    <lineage>
        <taxon>Bacteria</taxon>
        <taxon>Pseudomonadati</taxon>
        <taxon>Pseudomonadota</taxon>
        <taxon>Gammaproteobacteria</taxon>
        <taxon>Nevskiales</taxon>
        <taxon>Nevskiaceae</taxon>
        <taxon>Solimonas</taxon>
    </lineage>
</organism>
<reference evidence="3 4" key="1">
    <citation type="submission" date="2018-02" db="EMBL/GenBank/DDBJ databases">
        <title>Genome sequencing of Solimonas sp. HR-BB.</title>
        <authorList>
            <person name="Lee Y."/>
            <person name="Jeon C.O."/>
        </authorList>
    </citation>
    <scope>NUCLEOTIDE SEQUENCE [LARGE SCALE GENOMIC DNA]</scope>
    <source>
        <strain evidence="3 4">HR-BB</strain>
    </source>
</reference>
<dbReference type="Gene3D" id="3.90.226.10">
    <property type="entry name" value="2-enoyl-CoA Hydratase, Chain A, domain 1"/>
    <property type="match status" value="2"/>
</dbReference>
<dbReference type="EMBL" id="PSNW01000004">
    <property type="protein sequence ID" value="PPE74164.1"/>
    <property type="molecule type" value="Genomic_DNA"/>
</dbReference>
<comment type="caution">
    <text evidence="3">The sequence shown here is derived from an EMBL/GenBank/DDBJ whole genome shotgun (WGS) entry which is preliminary data.</text>
</comment>
<accession>A0A2S5TGR7</accession>
<dbReference type="Proteomes" id="UP000238220">
    <property type="component" value="Unassembled WGS sequence"/>
</dbReference>
<dbReference type="RefSeq" id="WP_104230052.1">
    <property type="nucleotide sequence ID" value="NZ_PSNW01000004.1"/>
</dbReference>
<dbReference type="OrthoDB" id="9803706at2"/>
<sequence>MTESSDPYRLQELAQREARALAMGGEDKLARQRAKGRGSARERLERLLDAGSFDEQGLLATSDLPEAADKTPADGKVCGWGRIDGRGVYASADDVTVLAGAGGRVGVGKAYRGMQLAAERGLPCVVLGDAGGARVPDIMGSAGMMSMVYPIQGAPRDRRVPLVTAILGECFGGSAWTASVSDIVLQVKGTAMCVGGPSILEIATGEKASTEQLGGWELHARTTGQVDLFAQDEEECLALVRRALSYFPDHAGLPPPAAPAPEGGARRDALLDLVPEDPRQVYDMRRVLEAVCDPGSVLELKPLFDPSLITALARIGGQVVGILANNPKFTAGAMGPGACQKAVSFLCLCDSFHIPLLFLHDTPGFFVGRRAEEGGMPLRIMNWIAALQQCSVPRISLILRKSYGMAHCNMSGGNMGSDCLLAWPTADVSFMAPAVAVNVVYGRKLLEMPDPHAARSAFMDEIARANAPWDAAARGYIDRVIDPRDTRVELLRALSRVKGARSQRRLANWPRMA</sequence>